<comment type="caution">
    <text evidence="3">The sequence shown here is derived from an EMBL/GenBank/DDBJ whole genome shotgun (WGS) entry which is preliminary data.</text>
</comment>
<dbReference type="InterPro" id="IPR007314">
    <property type="entry name" value="Cofac_haem-bd_dom"/>
</dbReference>
<evidence type="ECO:0000313" key="3">
    <source>
        <dbReference type="EMBL" id="KEF30740.1"/>
    </source>
</evidence>
<dbReference type="EMBL" id="ANIE01000007">
    <property type="protein sequence ID" value="KEF30740.1"/>
    <property type="molecule type" value="Genomic_DNA"/>
</dbReference>
<protein>
    <recommendedName>
        <fullName evidence="2">Haem-binding uptake Tiki superfamily ChaN domain-containing protein</fullName>
    </recommendedName>
</protein>
<dbReference type="Gene3D" id="3.40.50.11550">
    <property type="match status" value="1"/>
</dbReference>
<evidence type="ECO:0000259" key="2">
    <source>
        <dbReference type="Pfam" id="PF04187"/>
    </source>
</evidence>
<dbReference type="InterPro" id="IPR016773">
    <property type="entry name" value="Fe3_uptake_reg_CjrA_prd"/>
</dbReference>
<reference evidence="3 4" key="1">
    <citation type="submission" date="2012-12" db="EMBL/GenBank/DDBJ databases">
        <title>Genome assembly of Marinobacter sp. AK21.</title>
        <authorList>
            <person name="Khatri I."/>
            <person name="Kumar R."/>
            <person name="Vaidya B."/>
            <person name="Subramanian S."/>
            <person name="Pinnaka A."/>
        </authorList>
    </citation>
    <scope>NUCLEOTIDE SEQUENCE [LARGE SCALE GENOMIC DNA]</scope>
    <source>
        <strain evidence="3 4">AK21</strain>
    </source>
</reference>
<dbReference type="SUPFAM" id="SSF159501">
    <property type="entry name" value="EreA/ChaN-like"/>
    <property type="match status" value="1"/>
</dbReference>
<name>A0A072NCC1_9GAMM</name>
<keyword evidence="4" id="KW-1185">Reference proteome</keyword>
<accession>A0A072NCC1</accession>
<dbReference type="CDD" id="cd14727">
    <property type="entry name" value="ChanN-like"/>
    <property type="match status" value="1"/>
</dbReference>
<dbReference type="RefSeq" id="WP_227501758.1">
    <property type="nucleotide sequence ID" value="NZ_ANIE01000007.1"/>
</dbReference>
<dbReference type="STRING" id="1137280.D777_02682"/>
<feature type="domain" description="Haem-binding uptake Tiki superfamily ChaN" evidence="2">
    <location>
        <begin position="48"/>
        <end position="257"/>
    </location>
</feature>
<evidence type="ECO:0000256" key="1">
    <source>
        <dbReference type="SAM" id="SignalP"/>
    </source>
</evidence>
<organism evidence="3 4">
    <name type="scientific">Marinobacter nitratireducens</name>
    <dbReference type="NCBI Taxonomy" id="1137280"/>
    <lineage>
        <taxon>Bacteria</taxon>
        <taxon>Pseudomonadati</taxon>
        <taxon>Pseudomonadota</taxon>
        <taxon>Gammaproteobacteria</taxon>
        <taxon>Pseudomonadales</taxon>
        <taxon>Marinobacteraceae</taxon>
        <taxon>Marinobacter</taxon>
    </lineage>
</organism>
<dbReference type="Proteomes" id="UP000035057">
    <property type="component" value="Unassembled WGS sequence"/>
</dbReference>
<sequence>MKPALIAVILALLNGCMNMSAALPPPQSQYDAVIVNPVDGKAMTIDELAERLMKTDVVVIGEYHGHHGSHLLQSRLQQALHRQRPAQVLSMEQFDANHQKDLNRYLAGEMGESELIEDSEAWDNYRASYRPLVEYARLNQQPVIAANAPARVVRCVGRKGPDYLDQLSQELQQFLPDEPFMDTASYREKFVDTMTGSHGTGTDAMSERMSNRYQAQLLRDNTMASRILEATQTYPDHQIVHLTGTFHSEERLGTVALLHKRAPGLSIAVISPIFPDDEDLSKMIRENRHKGDILYVIQPLPVEFVDEERGREAMMERFRRSSSKPCD</sequence>
<keyword evidence="1" id="KW-0732">Signal</keyword>
<feature type="signal peptide" evidence="1">
    <location>
        <begin position="1"/>
        <end position="21"/>
    </location>
</feature>
<gene>
    <name evidence="3" type="ORF">D777_02682</name>
</gene>
<feature type="chain" id="PRO_5001680558" description="Haem-binding uptake Tiki superfamily ChaN domain-containing protein" evidence="1">
    <location>
        <begin position="22"/>
        <end position="327"/>
    </location>
</feature>
<dbReference type="PATRIC" id="fig|1137280.3.peg.2499"/>
<proteinExistence type="predicted"/>
<evidence type="ECO:0000313" key="4">
    <source>
        <dbReference type="Proteomes" id="UP000035057"/>
    </source>
</evidence>
<dbReference type="AlphaFoldDB" id="A0A072NCC1"/>
<dbReference type="PIRSF" id="PIRSF020419">
    <property type="entry name" value="Fe_uptake_reg_CjrA_prd"/>
    <property type="match status" value="1"/>
</dbReference>
<dbReference type="Pfam" id="PF04187">
    <property type="entry name" value="Cofac_haem_bdg"/>
    <property type="match status" value="1"/>
</dbReference>